<dbReference type="NCBIfam" id="NF008165">
    <property type="entry name" value="PRK10917.1-3"/>
    <property type="match status" value="1"/>
</dbReference>
<evidence type="ECO:0000256" key="15">
    <source>
        <dbReference type="RuleBase" id="RU363016"/>
    </source>
</evidence>
<gene>
    <name evidence="18" type="primary">recG</name>
    <name evidence="18" type="ORF">E4635_01130</name>
</gene>
<evidence type="ECO:0000256" key="6">
    <source>
        <dbReference type="ARBA" id="ARBA00022806"/>
    </source>
</evidence>
<dbReference type="SMART" id="SM00487">
    <property type="entry name" value="DEXDc"/>
    <property type="match status" value="1"/>
</dbReference>
<evidence type="ECO:0000256" key="2">
    <source>
        <dbReference type="ARBA" id="ARBA00017846"/>
    </source>
</evidence>
<dbReference type="Gene3D" id="3.40.50.300">
    <property type="entry name" value="P-loop containing nucleotide triphosphate hydrolases"/>
    <property type="match status" value="2"/>
</dbReference>
<comment type="caution">
    <text evidence="18">The sequence shown here is derived from an EMBL/GenBank/DDBJ whole genome shotgun (WGS) entry which is preliminary data.</text>
</comment>
<dbReference type="InterPro" id="IPR014001">
    <property type="entry name" value="Helicase_ATP-bd"/>
</dbReference>
<dbReference type="SUPFAM" id="SSF50249">
    <property type="entry name" value="Nucleic acid-binding proteins"/>
    <property type="match status" value="1"/>
</dbReference>
<keyword evidence="8" id="KW-0238">DNA-binding</keyword>
<comment type="function">
    <text evidence="15">Plays a critical role in recombination and DNA repair. Helps process Holliday junction intermediates to mature products by catalyzing branch migration. Has replication fork regression activity, unwinds stalled or blocked replication forks to make a HJ that can be resolved. Has a DNA unwinding activity characteristic of a DNA helicase with 3'-5' polarity.</text>
</comment>
<dbReference type="EMBL" id="SRLH01000001">
    <property type="protein sequence ID" value="TGD59566.1"/>
    <property type="molecule type" value="Genomic_DNA"/>
</dbReference>
<dbReference type="GO" id="GO:0006281">
    <property type="term" value="P:DNA repair"/>
    <property type="evidence" value="ECO:0007669"/>
    <property type="project" value="UniProtKB-UniRule"/>
</dbReference>
<evidence type="ECO:0000256" key="5">
    <source>
        <dbReference type="ARBA" id="ARBA00022801"/>
    </source>
</evidence>
<dbReference type="PANTHER" id="PTHR47964:SF1">
    <property type="entry name" value="ATP-DEPENDENT DNA HELICASE HOMOLOG RECG, CHLOROPLASTIC"/>
    <property type="match status" value="1"/>
</dbReference>
<dbReference type="InterPro" id="IPR027417">
    <property type="entry name" value="P-loop_NTPase"/>
</dbReference>
<dbReference type="OrthoDB" id="9804325at2"/>
<dbReference type="GO" id="GO:0003677">
    <property type="term" value="F:DNA binding"/>
    <property type="evidence" value="ECO:0007669"/>
    <property type="project" value="UniProtKB-KW"/>
</dbReference>
<comment type="catalytic activity">
    <reaction evidence="12 15">
        <text>Couples ATP hydrolysis with the unwinding of duplex DNA by translocating in the 3'-5' direction.</text>
        <dbReference type="EC" id="5.6.2.4"/>
    </reaction>
</comment>
<dbReference type="GO" id="GO:0006310">
    <property type="term" value="P:DNA recombination"/>
    <property type="evidence" value="ECO:0007669"/>
    <property type="project" value="UniProtKB-UniRule"/>
</dbReference>
<dbReference type="SMART" id="SM00490">
    <property type="entry name" value="HELICc"/>
    <property type="match status" value="1"/>
</dbReference>
<keyword evidence="11" id="KW-0413">Isomerase</keyword>
<evidence type="ECO:0000313" key="18">
    <source>
        <dbReference type="EMBL" id="TGD59566.1"/>
    </source>
</evidence>
<organism evidence="18 19">
    <name type="scientific">Flavobacterium humi</name>
    <dbReference type="NCBI Taxonomy" id="2562683"/>
    <lineage>
        <taxon>Bacteria</taxon>
        <taxon>Pseudomonadati</taxon>
        <taxon>Bacteroidota</taxon>
        <taxon>Flavobacteriia</taxon>
        <taxon>Flavobacteriales</taxon>
        <taxon>Flavobacteriaceae</taxon>
        <taxon>Flavobacterium</taxon>
    </lineage>
</organism>
<dbReference type="NCBIfam" id="NF008168">
    <property type="entry name" value="PRK10917.2-2"/>
    <property type="match status" value="1"/>
</dbReference>
<reference evidence="18 19" key="1">
    <citation type="submission" date="2019-04" db="EMBL/GenBank/DDBJ databases">
        <title>Flavobacterium sp. strain DS2-A Genome sequencing and assembly.</title>
        <authorList>
            <person name="Kim I."/>
        </authorList>
    </citation>
    <scope>NUCLEOTIDE SEQUENCE [LARGE SCALE GENOMIC DNA]</scope>
    <source>
        <strain evidence="18 19">DS2-A</strain>
    </source>
</reference>
<comment type="similarity">
    <text evidence="1 15">Belongs to the helicase family. RecG subfamily.</text>
</comment>
<evidence type="ECO:0000256" key="12">
    <source>
        <dbReference type="ARBA" id="ARBA00034617"/>
    </source>
</evidence>
<dbReference type="InterPro" id="IPR011545">
    <property type="entry name" value="DEAD/DEAH_box_helicase_dom"/>
</dbReference>
<evidence type="ECO:0000256" key="14">
    <source>
        <dbReference type="ARBA" id="ARBA00048988"/>
    </source>
</evidence>
<keyword evidence="6 15" id="KW-0347">Helicase</keyword>
<dbReference type="Gene3D" id="2.40.50.140">
    <property type="entry name" value="Nucleic acid-binding proteins"/>
    <property type="match status" value="1"/>
</dbReference>
<dbReference type="Pfam" id="PF00270">
    <property type="entry name" value="DEAD"/>
    <property type="match status" value="1"/>
</dbReference>
<dbReference type="CDD" id="cd04488">
    <property type="entry name" value="RecG_wedge_OBF"/>
    <property type="match status" value="1"/>
</dbReference>
<dbReference type="InterPro" id="IPR033454">
    <property type="entry name" value="RecG_wedge"/>
</dbReference>
<evidence type="ECO:0000256" key="8">
    <source>
        <dbReference type="ARBA" id="ARBA00023125"/>
    </source>
</evidence>
<dbReference type="CDD" id="cd17992">
    <property type="entry name" value="DEXHc_RecG"/>
    <property type="match status" value="1"/>
</dbReference>
<keyword evidence="7 15" id="KW-0067">ATP-binding</keyword>
<dbReference type="PANTHER" id="PTHR47964">
    <property type="entry name" value="ATP-DEPENDENT DNA HELICASE HOMOLOG RECG, CHLOROPLASTIC"/>
    <property type="match status" value="1"/>
</dbReference>
<dbReference type="PROSITE" id="PS51192">
    <property type="entry name" value="HELICASE_ATP_BIND_1"/>
    <property type="match status" value="1"/>
</dbReference>
<evidence type="ECO:0000256" key="9">
    <source>
        <dbReference type="ARBA" id="ARBA00023172"/>
    </source>
</evidence>
<dbReference type="Pfam" id="PF19833">
    <property type="entry name" value="RecG_dom3_C"/>
    <property type="match status" value="1"/>
</dbReference>
<dbReference type="InterPro" id="IPR001650">
    <property type="entry name" value="Helicase_C-like"/>
</dbReference>
<dbReference type="Proteomes" id="UP000297407">
    <property type="component" value="Unassembled WGS sequence"/>
</dbReference>
<keyword evidence="19" id="KW-1185">Reference proteome</keyword>
<comment type="catalytic activity">
    <reaction evidence="14 15">
        <text>ATP + H2O = ADP + phosphate + H(+)</text>
        <dbReference type="Rhea" id="RHEA:13065"/>
        <dbReference type="ChEBI" id="CHEBI:15377"/>
        <dbReference type="ChEBI" id="CHEBI:15378"/>
        <dbReference type="ChEBI" id="CHEBI:30616"/>
        <dbReference type="ChEBI" id="CHEBI:43474"/>
        <dbReference type="ChEBI" id="CHEBI:456216"/>
        <dbReference type="EC" id="5.6.2.4"/>
    </reaction>
</comment>
<dbReference type="InterPro" id="IPR047112">
    <property type="entry name" value="RecG/Mfd"/>
</dbReference>
<keyword evidence="9 15" id="KW-0233">DNA recombination</keyword>
<evidence type="ECO:0000259" key="16">
    <source>
        <dbReference type="PROSITE" id="PS51192"/>
    </source>
</evidence>
<evidence type="ECO:0000313" key="19">
    <source>
        <dbReference type="Proteomes" id="UP000297407"/>
    </source>
</evidence>
<dbReference type="Pfam" id="PF17191">
    <property type="entry name" value="RecG_wedge"/>
    <property type="match status" value="1"/>
</dbReference>
<dbReference type="InterPro" id="IPR004609">
    <property type="entry name" value="ATP-dep_DNA_helicase_RecG"/>
</dbReference>
<feature type="domain" description="Helicase ATP-binding" evidence="16">
    <location>
        <begin position="285"/>
        <end position="447"/>
    </location>
</feature>
<evidence type="ECO:0000256" key="11">
    <source>
        <dbReference type="ARBA" id="ARBA00023235"/>
    </source>
</evidence>
<evidence type="ECO:0000256" key="7">
    <source>
        <dbReference type="ARBA" id="ARBA00022840"/>
    </source>
</evidence>
<evidence type="ECO:0000256" key="4">
    <source>
        <dbReference type="ARBA" id="ARBA00022763"/>
    </source>
</evidence>
<dbReference type="EC" id="5.6.2.4" evidence="13 15"/>
<evidence type="ECO:0000259" key="17">
    <source>
        <dbReference type="PROSITE" id="PS51194"/>
    </source>
</evidence>
<evidence type="ECO:0000256" key="10">
    <source>
        <dbReference type="ARBA" id="ARBA00023204"/>
    </source>
</evidence>
<dbReference type="NCBIfam" id="TIGR00643">
    <property type="entry name" value="recG"/>
    <property type="match status" value="1"/>
</dbReference>
<evidence type="ECO:0000256" key="1">
    <source>
        <dbReference type="ARBA" id="ARBA00007504"/>
    </source>
</evidence>
<name>A0A4Z0LCE6_9FLAO</name>
<dbReference type="InterPro" id="IPR045562">
    <property type="entry name" value="RecG_dom3_C"/>
</dbReference>
<keyword evidence="3 15" id="KW-0547">Nucleotide-binding</keyword>
<keyword evidence="5 15" id="KW-0378">Hydrolase</keyword>
<protein>
    <recommendedName>
        <fullName evidence="2 15">ATP-dependent DNA helicase RecG</fullName>
        <ecNumber evidence="13 15">5.6.2.4</ecNumber>
    </recommendedName>
</protein>
<dbReference type="GO" id="GO:0043138">
    <property type="term" value="F:3'-5' DNA helicase activity"/>
    <property type="evidence" value="ECO:0007669"/>
    <property type="project" value="UniProtKB-EC"/>
</dbReference>
<dbReference type="GO" id="GO:0005524">
    <property type="term" value="F:ATP binding"/>
    <property type="evidence" value="ECO:0007669"/>
    <property type="project" value="UniProtKB-KW"/>
</dbReference>
<dbReference type="PROSITE" id="PS51194">
    <property type="entry name" value="HELICASE_CTER"/>
    <property type="match status" value="1"/>
</dbReference>
<dbReference type="RefSeq" id="WP_135524773.1">
    <property type="nucleotide sequence ID" value="NZ_SRLH01000001.1"/>
</dbReference>
<evidence type="ECO:0000256" key="13">
    <source>
        <dbReference type="ARBA" id="ARBA00034808"/>
    </source>
</evidence>
<feature type="domain" description="Helicase C-terminal" evidence="17">
    <location>
        <begin position="473"/>
        <end position="633"/>
    </location>
</feature>
<dbReference type="AlphaFoldDB" id="A0A4Z0LCE6"/>
<accession>A0A4Z0LCE6</accession>
<proteinExistence type="inferred from homology"/>
<keyword evidence="4 15" id="KW-0227">DNA damage</keyword>
<keyword evidence="10 15" id="KW-0234">DNA repair</keyword>
<dbReference type="InterPro" id="IPR012340">
    <property type="entry name" value="NA-bd_OB-fold"/>
</dbReference>
<sequence length="701" mass="80313">MNNLLETPIEYLKGVGPQRGDLLRKEMGIFKYGDLINLYPNRYIDRTRYYKINELQDTTAEVQVVGKIIHLKTVEFAKGKSRLVATFTDDTGQMELVWFQGQKWIRESVKLNIPYVVFGKTNSFNTMFSMAHPEMELLTEHEQNLRSAMQPVYPSTEKLVQRGITNKAVNKMMMQLFTETQALFTETLPGYILEELKLIPKNAALFNIHFPKSQELLLKAQFRLKFEELFFIQLQLITKNLIRKHKIKGHPFDKVGVNFTEFYNHHLPFDLTGAQKKVLREIRNDLGSNAQMNRLLQGDVGSGKTIVALMSMLLALDNGFQSCLMAPTEILANQHFYGITELAKPLNLNIKLLTGSTKTKERNIIHEELENGSLDILIGTHALLEDKVQFKNLGFAIIDEQHRFGVEQRSKLWKKNDIPPHILVMTATPIPRTLAMSLYGDLDISIIDELPPGRKPIQTVHRYDSNRLKVWRFLKDEIAKGRQIYIVYPLIQESEKMDYKDLMDGYEGISRDFPLPQYAVSIVHGKMKAAEKDAEMKRFSEGKTNIMVATTVIEVGVNVPNASVMIIESAERFGLSQLHQLRGRVGRGAEQSYCILMTGQKLSHDSKTRMETMVRTNDGFEIAEVDLKLRGPGDIMGKQQSGVLNLQIADLVKDKEILLLARHHALKLLKEDASMEKPEHQTLRRVFIELSKKKNIWNYIS</sequence>
<evidence type="ECO:0000256" key="3">
    <source>
        <dbReference type="ARBA" id="ARBA00022741"/>
    </source>
</evidence>
<dbReference type="GO" id="GO:0016887">
    <property type="term" value="F:ATP hydrolysis activity"/>
    <property type="evidence" value="ECO:0007669"/>
    <property type="project" value="RHEA"/>
</dbReference>
<dbReference type="Pfam" id="PF00271">
    <property type="entry name" value="Helicase_C"/>
    <property type="match status" value="1"/>
</dbReference>
<dbReference type="SUPFAM" id="SSF52540">
    <property type="entry name" value="P-loop containing nucleoside triphosphate hydrolases"/>
    <property type="match status" value="2"/>
</dbReference>